<gene>
    <name evidence="6" type="ORF">ABVK25_006044</name>
</gene>
<name>A0ABR4B7B6_9LECA</name>
<evidence type="ECO:0000313" key="6">
    <source>
        <dbReference type="EMBL" id="KAL2053739.1"/>
    </source>
</evidence>
<dbReference type="InterPro" id="IPR042098">
    <property type="entry name" value="TauD-like_sf"/>
</dbReference>
<accession>A0ABR4B7B6</accession>
<comment type="caution">
    <text evidence="6">The sequence shown here is derived from an EMBL/GenBank/DDBJ whole genome shotgun (WGS) entry which is preliminary data.</text>
</comment>
<dbReference type="Proteomes" id="UP001590951">
    <property type="component" value="Unassembled WGS sequence"/>
</dbReference>
<proteinExistence type="predicted"/>
<feature type="domain" description="TauD/TfdA-like" evidence="5">
    <location>
        <begin position="197"/>
        <end position="393"/>
    </location>
</feature>
<keyword evidence="3" id="KW-0124">Carnitine biosynthesis</keyword>
<evidence type="ECO:0000256" key="4">
    <source>
        <dbReference type="ARBA" id="ARBA00023002"/>
    </source>
</evidence>
<evidence type="ECO:0000256" key="2">
    <source>
        <dbReference type="ARBA" id="ARBA00005022"/>
    </source>
</evidence>
<comment type="cofactor">
    <cofactor evidence="1">
        <name>L-ascorbate</name>
        <dbReference type="ChEBI" id="CHEBI:38290"/>
    </cofactor>
</comment>
<evidence type="ECO:0000256" key="3">
    <source>
        <dbReference type="ARBA" id="ARBA00022873"/>
    </source>
</evidence>
<dbReference type="PANTHER" id="PTHR10696:SF51">
    <property type="entry name" value="TRIMETHYLLYSINE DIOXYGENASE, MITOCHONDRIAL"/>
    <property type="match status" value="1"/>
</dbReference>
<dbReference type="PANTHER" id="PTHR10696">
    <property type="entry name" value="GAMMA-BUTYROBETAINE HYDROXYLASE-RELATED"/>
    <property type="match status" value="1"/>
</dbReference>
<sequence>MAFANGTGSIEPKPSDIILGCKKCTHGNKVTVDFPDAVFTFHAQWLHDARCDDGASKNAATAICQQPISTVHAETVQLSSRGASMTLDVTWDDGLASKFPAIWLRAMAPLVARFDSPEAALKQSGVQGWLVDTLKIPEISYHEIFPEEAEKEDLDNITINILDQLLGKSAPGIVKIIDLPDPNIEDERNHKNNINTQVLKRLFGSVFVHPIRGSDQTFNVSSHSDDAKRAVGIPNYDTTQLLLPHSDHAFYDNPIQVQGFYGLEGESENTWVSVLAILATLKQESPDLYEHLCKAPMALGRVSRFYGDPLYQATVDTAITMEPGSQDRVKRVRWHPNLTGSLLSPYDEYQKARLAHQKFDEIMRRDTHQLKLIFKPGDLYIWDNFRLLHGRERVLEVPRTGVGQTVPEQVVHDRYRALHVDVLKKYVDERWLIHMPMRQLREMLRLVKGHYWLDG</sequence>
<dbReference type="Pfam" id="PF02668">
    <property type="entry name" value="TauD"/>
    <property type="match status" value="1"/>
</dbReference>
<reference evidence="6 7" key="1">
    <citation type="submission" date="2024-09" db="EMBL/GenBank/DDBJ databases">
        <title>Rethinking Asexuality: The Enigmatic Case of Functional Sexual Genes in Lepraria (Stereocaulaceae).</title>
        <authorList>
            <person name="Doellman M."/>
            <person name="Sun Y."/>
            <person name="Barcenas-Pena A."/>
            <person name="Lumbsch H.T."/>
            <person name="Grewe F."/>
        </authorList>
    </citation>
    <scope>NUCLEOTIDE SEQUENCE [LARGE SCALE GENOMIC DNA]</scope>
    <source>
        <strain evidence="6 7">Grewe 0041</strain>
    </source>
</reference>
<dbReference type="Gene3D" id="3.60.130.10">
    <property type="entry name" value="Clavaminate synthase-like"/>
    <property type="match status" value="1"/>
</dbReference>
<keyword evidence="4" id="KW-0560">Oxidoreductase</keyword>
<protein>
    <recommendedName>
        <fullName evidence="5">TauD/TfdA-like domain-containing protein</fullName>
    </recommendedName>
</protein>
<evidence type="ECO:0000256" key="1">
    <source>
        <dbReference type="ARBA" id="ARBA00001961"/>
    </source>
</evidence>
<dbReference type="SUPFAM" id="SSF51197">
    <property type="entry name" value="Clavaminate synthase-like"/>
    <property type="match status" value="1"/>
</dbReference>
<evidence type="ECO:0000313" key="7">
    <source>
        <dbReference type="Proteomes" id="UP001590951"/>
    </source>
</evidence>
<dbReference type="InterPro" id="IPR003819">
    <property type="entry name" value="TauD/TfdA-like"/>
</dbReference>
<organism evidence="6 7">
    <name type="scientific">Lepraria finkii</name>
    <dbReference type="NCBI Taxonomy" id="1340010"/>
    <lineage>
        <taxon>Eukaryota</taxon>
        <taxon>Fungi</taxon>
        <taxon>Dikarya</taxon>
        <taxon>Ascomycota</taxon>
        <taxon>Pezizomycotina</taxon>
        <taxon>Lecanoromycetes</taxon>
        <taxon>OSLEUM clade</taxon>
        <taxon>Lecanoromycetidae</taxon>
        <taxon>Lecanorales</taxon>
        <taxon>Lecanorineae</taxon>
        <taxon>Stereocaulaceae</taxon>
        <taxon>Lepraria</taxon>
    </lineage>
</organism>
<comment type="pathway">
    <text evidence="2">Amine and polyamine biosynthesis; carnitine biosynthesis.</text>
</comment>
<keyword evidence="7" id="KW-1185">Reference proteome</keyword>
<dbReference type="EMBL" id="JBHFEH010000019">
    <property type="protein sequence ID" value="KAL2053739.1"/>
    <property type="molecule type" value="Genomic_DNA"/>
</dbReference>
<evidence type="ECO:0000259" key="5">
    <source>
        <dbReference type="Pfam" id="PF02668"/>
    </source>
</evidence>
<dbReference type="InterPro" id="IPR050411">
    <property type="entry name" value="AlphaKG_dependent_hydroxylases"/>
</dbReference>